<accession>A0ABN9WNG6</accession>
<evidence type="ECO:0000313" key="3">
    <source>
        <dbReference type="Proteomes" id="UP001189429"/>
    </source>
</evidence>
<feature type="compositionally biased region" description="Basic residues" evidence="1">
    <location>
        <begin position="449"/>
        <end position="465"/>
    </location>
</feature>
<name>A0ABN9WNG6_9DINO</name>
<feature type="region of interest" description="Disordered" evidence="1">
    <location>
        <begin position="587"/>
        <end position="674"/>
    </location>
</feature>
<dbReference type="Proteomes" id="UP001189429">
    <property type="component" value="Unassembled WGS sequence"/>
</dbReference>
<comment type="caution">
    <text evidence="2">The sequence shown here is derived from an EMBL/GenBank/DDBJ whole genome shotgun (WGS) entry which is preliminary data.</text>
</comment>
<dbReference type="EMBL" id="CAUYUJ010019039">
    <property type="protein sequence ID" value="CAK0888195.1"/>
    <property type="molecule type" value="Genomic_DNA"/>
</dbReference>
<evidence type="ECO:0000313" key="2">
    <source>
        <dbReference type="EMBL" id="CAK0888195.1"/>
    </source>
</evidence>
<feature type="compositionally biased region" description="Low complexity" evidence="1">
    <location>
        <begin position="647"/>
        <end position="656"/>
    </location>
</feature>
<feature type="compositionally biased region" description="Gly residues" evidence="1">
    <location>
        <begin position="472"/>
        <end position="484"/>
    </location>
</feature>
<feature type="region of interest" description="Disordered" evidence="1">
    <location>
        <begin position="339"/>
        <end position="358"/>
    </location>
</feature>
<evidence type="ECO:0008006" key="4">
    <source>
        <dbReference type="Google" id="ProtNLM"/>
    </source>
</evidence>
<dbReference type="Gene3D" id="2.40.50.140">
    <property type="entry name" value="Nucleic acid-binding proteins"/>
    <property type="match status" value="1"/>
</dbReference>
<feature type="compositionally biased region" description="Gly residues" evidence="1">
    <location>
        <begin position="552"/>
        <end position="564"/>
    </location>
</feature>
<protein>
    <recommendedName>
        <fullName evidence="4">CSD domain-containing protein</fullName>
    </recommendedName>
</protein>
<proteinExistence type="predicted"/>
<feature type="region of interest" description="Disordered" evidence="1">
    <location>
        <begin position="540"/>
        <end position="569"/>
    </location>
</feature>
<feature type="compositionally biased region" description="Low complexity" evidence="1">
    <location>
        <begin position="375"/>
        <end position="419"/>
    </location>
</feature>
<sequence>MGFVAKNEGTMGLIQPDSGAAMLLVLPASCTGFGGQIPPVGIRVEYDAGADPERQEPCALNVWPPGMRRRAARPRATSGRAADVRTGIVKRNFVKYGYLVRDDGEPDIFLLPAQCIWPTVCCLLVVGFDRAIPPEGTRVQFLEGVDPIKGQPLAEAACSLPELLTGTVVVNKEGFGFIAPDGDAEAKMLFVLPQFCYAFQRKIPPPGTRVQYELGVDPKKGEPLAKNVQPTGEPPVELSAKGTRAWGADWDGGAWDWAQDQDWGEDSGGDWGSAPAPPTMRAPPAADPDGVRTGTISRSVAKFGYVAQDSGEPDLFVLPAACKGFELAIPPPGTRVAYRRGRDPKGMPVAQDVRPEADVRPAKALRGMIGRNRISTSSATSCGTAGRPTSSCSPGSAQPSAAASRRWARASPSPSGRARGSPRRRTSAPRRPRSPRPPRGPGRAGGRGPARRGGARRARPRRRRGGKDLGGGREGGPGWGIRRGGGGHRDAEQGQVWLHHTGHRGEPDLFVLPGACCGGEVPPVGTRVAYTIGANAKTGQPLAQGVRPEGEPGPGAAAGAGAGEASGVVSQNKGTFGFITQETRASRASSSCCRAPAPTGRSPPWAPAWSTPWAPTRRRGSPWPEACAQRASPRRRGGGGSGKRPEATTASPTAAAPRRRRSPSGPGACEDSLLRPSGLRGGFCAGGAGKRQPSGEEGTRIDTAARLGEPSSPRLEYHRHAGQNAAGGVGSANWRCWCLDVPPNTRLVFAVGRTLPCCFLLPLQFGALGHHLPLP</sequence>
<feature type="compositionally biased region" description="Low complexity" evidence="1">
    <location>
        <begin position="587"/>
        <end position="598"/>
    </location>
</feature>
<dbReference type="SUPFAM" id="SSF50249">
    <property type="entry name" value="Nucleic acid-binding proteins"/>
    <property type="match status" value="1"/>
</dbReference>
<evidence type="ECO:0000256" key="1">
    <source>
        <dbReference type="SAM" id="MobiDB-lite"/>
    </source>
</evidence>
<dbReference type="InterPro" id="IPR012340">
    <property type="entry name" value="NA-bd_OB-fold"/>
</dbReference>
<feature type="region of interest" description="Disordered" evidence="1">
    <location>
        <begin position="370"/>
        <end position="491"/>
    </location>
</feature>
<feature type="compositionally biased region" description="Basic residues" evidence="1">
    <location>
        <begin position="420"/>
        <end position="436"/>
    </location>
</feature>
<organism evidence="2 3">
    <name type="scientific">Prorocentrum cordatum</name>
    <dbReference type="NCBI Taxonomy" id="2364126"/>
    <lineage>
        <taxon>Eukaryota</taxon>
        <taxon>Sar</taxon>
        <taxon>Alveolata</taxon>
        <taxon>Dinophyceae</taxon>
        <taxon>Prorocentrales</taxon>
        <taxon>Prorocentraceae</taxon>
        <taxon>Prorocentrum</taxon>
    </lineage>
</organism>
<keyword evidence="3" id="KW-1185">Reference proteome</keyword>
<reference evidence="2" key="1">
    <citation type="submission" date="2023-10" db="EMBL/GenBank/DDBJ databases">
        <authorList>
            <person name="Chen Y."/>
            <person name="Shah S."/>
            <person name="Dougan E. K."/>
            <person name="Thang M."/>
            <person name="Chan C."/>
        </authorList>
    </citation>
    <scope>NUCLEOTIDE SEQUENCE [LARGE SCALE GENOMIC DNA]</scope>
</reference>
<gene>
    <name evidence="2" type="ORF">PCOR1329_LOCUS69026</name>
</gene>
<feature type="non-terminal residue" evidence="2">
    <location>
        <position position="775"/>
    </location>
</feature>
<feature type="region of interest" description="Disordered" evidence="1">
    <location>
        <begin position="261"/>
        <end position="293"/>
    </location>
</feature>